<dbReference type="InterPro" id="IPR041584">
    <property type="entry name" value="Put_pPIWI_pnuc_2"/>
</dbReference>
<name>A0A3B0UJJ6_9ZZZZ</name>
<protein>
    <submittedName>
        <fullName evidence="3">Uncharacterized protein</fullName>
    </submittedName>
</protein>
<gene>
    <name evidence="3" type="ORF">MNBD_BACTEROID06-465</name>
</gene>
<proteinExistence type="predicted"/>
<sequence length="280" mass="32177">MILKDTNELKELLISEFQRNLLQASLDNINNSSNKLRFNNFAYSMRELSRHLLHSLSSDQDVLDCSWYENETSKPNGISRGQRIKYAIQGGLEDSFVDSELVEITTINAIKKKLKGSIDLLSKYTHVNPNTFDIPDMEMIRLSEEVMKHLIEFAKTIIESRQMIISEIEEKINDEFIQHSINETIDEVDILATHHNTEEISVDHTGISKILSDRILIDVEGFVRVRLQWGSNSDLKNDNGAEMYDSFPYNGTVEVKLNGSFEYAEVSIANFDVNTDSWYE</sequence>
<feature type="domain" description="Predicted pPIWI-associating nuclease" evidence="1">
    <location>
        <begin position="12"/>
        <end position="149"/>
    </location>
</feature>
<organism evidence="3">
    <name type="scientific">hydrothermal vent metagenome</name>
    <dbReference type="NCBI Taxonomy" id="652676"/>
    <lineage>
        <taxon>unclassified sequences</taxon>
        <taxon>metagenomes</taxon>
        <taxon>ecological metagenomes</taxon>
    </lineage>
</organism>
<dbReference type="InterPro" id="IPR040556">
    <property type="entry name" value="pP_pnuc_1"/>
</dbReference>
<accession>A0A3B0UJJ6</accession>
<reference evidence="3" key="1">
    <citation type="submission" date="2018-06" db="EMBL/GenBank/DDBJ databases">
        <authorList>
            <person name="Zhirakovskaya E."/>
        </authorList>
    </citation>
    <scope>NUCLEOTIDE SEQUENCE</scope>
</reference>
<dbReference type="Pfam" id="PF18165">
    <property type="entry name" value="pP_pnuc_1"/>
    <property type="match status" value="1"/>
</dbReference>
<evidence type="ECO:0000313" key="3">
    <source>
        <dbReference type="EMBL" id="VAW26592.1"/>
    </source>
</evidence>
<feature type="domain" description="Predicted pPIWI-associating nuclease group 2" evidence="2">
    <location>
        <begin position="158"/>
        <end position="279"/>
    </location>
</feature>
<dbReference type="Pfam" id="PF18166">
    <property type="entry name" value="pP_pnuc_2"/>
    <property type="match status" value="1"/>
</dbReference>
<evidence type="ECO:0000259" key="1">
    <source>
        <dbReference type="Pfam" id="PF18165"/>
    </source>
</evidence>
<dbReference type="AlphaFoldDB" id="A0A3B0UJJ6"/>
<dbReference type="EMBL" id="UOES01000119">
    <property type="protein sequence ID" value="VAW26592.1"/>
    <property type="molecule type" value="Genomic_DNA"/>
</dbReference>
<evidence type="ECO:0000259" key="2">
    <source>
        <dbReference type="Pfam" id="PF18166"/>
    </source>
</evidence>